<organism evidence="1 2">
    <name type="scientific">Azospirillum oryzae</name>
    <dbReference type="NCBI Taxonomy" id="286727"/>
    <lineage>
        <taxon>Bacteria</taxon>
        <taxon>Pseudomonadati</taxon>
        <taxon>Pseudomonadota</taxon>
        <taxon>Alphaproteobacteria</taxon>
        <taxon>Rhodospirillales</taxon>
        <taxon>Azospirillaceae</taxon>
        <taxon>Azospirillum</taxon>
    </lineage>
</organism>
<gene>
    <name evidence="1" type="ORF">SAMN02982917_1203</name>
</gene>
<name>A0A1X7DYM0_9PROT</name>
<evidence type="ECO:0000313" key="2">
    <source>
        <dbReference type="Proteomes" id="UP000192936"/>
    </source>
</evidence>
<proteinExistence type="predicted"/>
<dbReference type="AlphaFoldDB" id="A0A1X7DYM0"/>
<evidence type="ECO:0000313" key="1">
    <source>
        <dbReference type="EMBL" id="SMF24066.1"/>
    </source>
</evidence>
<dbReference type="Proteomes" id="UP000192936">
    <property type="component" value="Unassembled WGS sequence"/>
</dbReference>
<dbReference type="EMBL" id="FXAK01000001">
    <property type="protein sequence ID" value="SMF24066.1"/>
    <property type="molecule type" value="Genomic_DNA"/>
</dbReference>
<protein>
    <submittedName>
        <fullName evidence="1">Uncharacterized protein</fullName>
    </submittedName>
</protein>
<reference evidence="1 2" key="1">
    <citation type="submission" date="2017-04" db="EMBL/GenBank/DDBJ databases">
        <authorList>
            <person name="Afonso C.L."/>
            <person name="Miller P.J."/>
            <person name="Scott M.A."/>
            <person name="Spackman E."/>
            <person name="Goraichik I."/>
            <person name="Dimitrov K.M."/>
            <person name="Suarez D.L."/>
            <person name="Swayne D.E."/>
        </authorList>
    </citation>
    <scope>NUCLEOTIDE SEQUENCE [LARGE SCALE GENOMIC DNA]</scope>
    <source>
        <strain evidence="1 2">A2P</strain>
    </source>
</reference>
<dbReference type="OrthoDB" id="7306041at2"/>
<dbReference type="STRING" id="286727.SAMN02982917_1203"/>
<dbReference type="RefSeq" id="WP_085083171.1">
    <property type="nucleotide sequence ID" value="NZ_FXAK01000001.1"/>
</dbReference>
<accession>A0A1X7DYM0</accession>
<sequence length="81" mass="9299">MSKTIMWTETDAKGFESECLFNEDSRQYEVMVCASGRRLCRSESFPAQSDPMQGMSDDDRRQALTCAERLVTEIEHDLGDR</sequence>